<gene>
    <name evidence="2" type="ORF">M9458_008174</name>
</gene>
<dbReference type="AlphaFoldDB" id="A0ABD0R7T7"/>
<keyword evidence="3" id="KW-1185">Reference proteome</keyword>
<protein>
    <submittedName>
        <fullName evidence="2">Uncharacterized protein</fullName>
    </submittedName>
</protein>
<proteinExistence type="predicted"/>
<feature type="non-terminal residue" evidence="2">
    <location>
        <position position="1"/>
    </location>
</feature>
<name>A0ABD0R7T7_CIRMR</name>
<evidence type="ECO:0000313" key="2">
    <source>
        <dbReference type="EMBL" id="KAL0194602.1"/>
    </source>
</evidence>
<evidence type="ECO:0000313" key="3">
    <source>
        <dbReference type="Proteomes" id="UP001529510"/>
    </source>
</evidence>
<reference evidence="2 3" key="1">
    <citation type="submission" date="2024-05" db="EMBL/GenBank/DDBJ databases">
        <title>Genome sequencing and assembly of Indian major carp, Cirrhinus mrigala (Hamilton, 1822).</title>
        <authorList>
            <person name="Mohindra V."/>
            <person name="Chowdhury L.M."/>
            <person name="Lal K."/>
            <person name="Jena J.K."/>
        </authorList>
    </citation>
    <scope>NUCLEOTIDE SEQUENCE [LARGE SCALE GENOMIC DNA]</scope>
    <source>
        <strain evidence="2">CM1030</strain>
        <tissue evidence="2">Blood</tissue>
    </source>
</reference>
<comment type="caution">
    <text evidence="2">The sequence shown here is derived from an EMBL/GenBank/DDBJ whole genome shotgun (WGS) entry which is preliminary data.</text>
</comment>
<dbReference type="EMBL" id="JAMKFB020000004">
    <property type="protein sequence ID" value="KAL0194602.1"/>
    <property type="molecule type" value="Genomic_DNA"/>
</dbReference>
<organism evidence="2 3">
    <name type="scientific">Cirrhinus mrigala</name>
    <name type="common">Mrigala</name>
    <dbReference type="NCBI Taxonomy" id="683832"/>
    <lineage>
        <taxon>Eukaryota</taxon>
        <taxon>Metazoa</taxon>
        <taxon>Chordata</taxon>
        <taxon>Craniata</taxon>
        <taxon>Vertebrata</taxon>
        <taxon>Euteleostomi</taxon>
        <taxon>Actinopterygii</taxon>
        <taxon>Neopterygii</taxon>
        <taxon>Teleostei</taxon>
        <taxon>Ostariophysi</taxon>
        <taxon>Cypriniformes</taxon>
        <taxon>Cyprinidae</taxon>
        <taxon>Labeoninae</taxon>
        <taxon>Labeonini</taxon>
        <taxon>Cirrhinus</taxon>
    </lineage>
</organism>
<accession>A0ABD0R7T7</accession>
<evidence type="ECO:0000256" key="1">
    <source>
        <dbReference type="SAM" id="MobiDB-lite"/>
    </source>
</evidence>
<feature type="non-terminal residue" evidence="2">
    <location>
        <position position="57"/>
    </location>
</feature>
<sequence>RTLETSDGRSRLVASDGKYGGLTGRALTGQAKRKEHPPGRALAGGRDVEFWPAGQGR</sequence>
<dbReference type="Proteomes" id="UP001529510">
    <property type="component" value="Unassembled WGS sequence"/>
</dbReference>
<feature type="compositionally biased region" description="Basic and acidic residues" evidence="1">
    <location>
        <begin position="1"/>
        <end position="10"/>
    </location>
</feature>
<feature type="region of interest" description="Disordered" evidence="1">
    <location>
        <begin position="1"/>
        <end position="57"/>
    </location>
</feature>